<evidence type="ECO:0000313" key="2">
    <source>
        <dbReference type="EMBL" id="MDN3491725.1"/>
    </source>
</evidence>
<name>A0ABT7ZRT4_9FLAO</name>
<evidence type="ECO:0000313" key="3">
    <source>
        <dbReference type="Proteomes" id="UP001231197"/>
    </source>
</evidence>
<feature type="domain" description="N-acetyltransferase" evidence="1">
    <location>
        <begin position="21"/>
        <end position="168"/>
    </location>
</feature>
<dbReference type="InterPro" id="IPR016181">
    <property type="entry name" value="Acyl_CoA_acyltransferase"/>
</dbReference>
<organism evidence="2 3">
    <name type="scientific">Winogradskyella bathintestinalis</name>
    <dbReference type="NCBI Taxonomy" id="3035208"/>
    <lineage>
        <taxon>Bacteria</taxon>
        <taxon>Pseudomonadati</taxon>
        <taxon>Bacteroidota</taxon>
        <taxon>Flavobacteriia</taxon>
        <taxon>Flavobacteriales</taxon>
        <taxon>Flavobacteriaceae</taxon>
        <taxon>Winogradskyella</taxon>
    </lineage>
</organism>
<dbReference type="Pfam" id="PF13302">
    <property type="entry name" value="Acetyltransf_3"/>
    <property type="match status" value="1"/>
</dbReference>
<dbReference type="Gene3D" id="3.40.630.30">
    <property type="match status" value="1"/>
</dbReference>
<dbReference type="SUPFAM" id="SSF55729">
    <property type="entry name" value="Acyl-CoA N-acyltransferases (Nat)"/>
    <property type="match status" value="1"/>
</dbReference>
<reference evidence="2 3" key="1">
    <citation type="journal article" date="2023" name="Int. J. Syst. Evol. Microbiol.">
        <title>Winogradskyella bathintestinalis sp. nov., isolated from the intestine of the deep-sea loosejaw dragonfish, Malacosteus niger.</title>
        <authorList>
            <person name="Uniacke-Lowe S."/>
            <person name="Johnson C.N."/>
            <person name="Stanton C."/>
            <person name="Hill C."/>
            <person name="Ross P."/>
        </authorList>
    </citation>
    <scope>NUCLEOTIDE SEQUENCE [LARGE SCALE GENOMIC DNA]</scope>
    <source>
        <strain evidence="2 3">APC 3343</strain>
    </source>
</reference>
<protein>
    <submittedName>
        <fullName evidence="2">GNAT family N-acetyltransferase</fullName>
    </submittedName>
</protein>
<dbReference type="InterPro" id="IPR051531">
    <property type="entry name" value="N-acetyltransferase"/>
</dbReference>
<dbReference type="Proteomes" id="UP001231197">
    <property type="component" value="Unassembled WGS sequence"/>
</dbReference>
<dbReference type="PANTHER" id="PTHR43792">
    <property type="entry name" value="GNAT FAMILY, PUTATIVE (AFU_ORTHOLOGUE AFUA_3G00765)-RELATED-RELATED"/>
    <property type="match status" value="1"/>
</dbReference>
<gene>
    <name evidence="2" type="ORF">QMA06_03260</name>
</gene>
<accession>A0ABT7ZRT4</accession>
<dbReference type="RefSeq" id="WP_290205418.1">
    <property type="nucleotide sequence ID" value="NZ_JASDDK010000001.1"/>
</dbReference>
<proteinExistence type="predicted"/>
<dbReference type="EMBL" id="JASDDK010000001">
    <property type="protein sequence ID" value="MDN3491725.1"/>
    <property type="molecule type" value="Genomic_DNA"/>
</dbReference>
<dbReference type="PANTHER" id="PTHR43792:SF1">
    <property type="entry name" value="N-ACETYLTRANSFERASE DOMAIN-CONTAINING PROTEIN"/>
    <property type="match status" value="1"/>
</dbReference>
<sequence length="168" mass="19756">MLETKRLRLKRLHPNYINELEKLFCSNKLVMQTVLKGRTFTQKEFKELLKTDFIDADNRNIGFWCLTTKNDDKVIGISGLLKCNYLEKDSYEFGFILNENYWGKGLATEIGNFWFEYAKNEMNLTELIATVSPENIASKKVLEKLNMKYVTKFTSIERGDRLVLKKDF</sequence>
<evidence type="ECO:0000259" key="1">
    <source>
        <dbReference type="PROSITE" id="PS51186"/>
    </source>
</evidence>
<dbReference type="PROSITE" id="PS51186">
    <property type="entry name" value="GNAT"/>
    <property type="match status" value="1"/>
</dbReference>
<dbReference type="InterPro" id="IPR000182">
    <property type="entry name" value="GNAT_dom"/>
</dbReference>
<comment type="caution">
    <text evidence="2">The sequence shown here is derived from an EMBL/GenBank/DDBJ whole genome shotgun (WGS) entry which is preliminary data.</text>
</comment>
<keyword evidence="3" id="KW-1185">Reference proteome</keyword>